<sequence length="278" mass="30569">MNNKVIITAALTGAMTPKELNENIPLTPEEIAADAYKCWKAGAAMVHIHVRDDNGIGEMNKEKFAEVIRLIRSYKDCDVIINCTTAGEKDASDEKRLAHIRELDGIEMASYDAGSFNWMPAGVHTNSPQFLEELGNICTARDIKPEYEIFDTGMMGIVDYYVGKGNLKTPGQYCFVLGVKGGMEATVENLLFLKNKLPEGSTWSAFGIGKSHLPIMYATLALGGNIRVGLEDNVYYSKGVKASNEMLVERAVRVVKEFGKEPATAQEAREILGLKPLK</sequence>
<dbReference type="EMBL" id="DXCH01000041">
    <property type="protein sequence ID" value="HIZ06607.1"/>
    <property type="molecule type" value="Genomic_DNA"/>
</dbReference>
<reference evidence="5" key="1">
    <citation type="journal article" date="2021" name="PeerJ">
        <title>Extensive microbial diversity within the chicken gut microbiome revealed by metagenomics and culture.</title>
        <authorList>
            <person name="Gilroy R."/>
            <person name="Ravi A."/>
            <person name="Getino M."/>
            <person name="Pursley I."/>
            <person name="Horton D.L."/>
            <person name="Alikhan N.F."/>
            <person name="Baker D."/>
            <person name="Gharbi K."/>
            <person name="Hall N."/>
            <person name="Watson M."/>
            <person name="Adriaenssens E.M."/>
            <person name="Foster-Nyarko E."/>
            <person name="Jarju S."/>
            <person name="Secka A."/>
            <person name="Antonio M."/>
            <person name="Oren A."/>
            <person name="Chaudhuri R.R."/>
            <person name="La Ragione R."/>
            <person name="Hildebrand F."/>
            <person name="Pallen M.J."/>
        </authorList>
    </citation>
    <scope>NUCLEOTIDE SEQUENCE</scope>
    <source>
        <strain evidence="5">CHK192-9172</strain>
    </source>
</reference>
<dbReference type="PANTHER" id="PTHR37418:SF2">
    <property type="entry name" value="3-KETO-5-AMINOHEXANOATE CLEAVAGE ENZYME"/>
    <property type="match status" value="1"/>
</dbReference>
<proteinExistence type="predicted"/>
<dbReference type="Gene3D" id="3.20.20.70">
    <property type="entry name" value="Aldolase class I"/>
    <property type="match status" value="1"/>
</dbReference>
<dbReference type="AlphaFoldDB" id="A0A9D2D118"/>
<dbReference type="Pfam" id="PF05853">
    <property type="entry name" value="BKACE"/>
    <property type="match status" value="1"/>
</dbReference>
<evidence type="ECO:0000313" key="5">
    <source>
        <dbReference type="EMBL" id="HIZ06607.1"/>
    </source>
</evidence>
<gene>
    <name evidence="5" type="ORF">IAA08_01580</name>
</gene>
<protein>
    <submittedName>
        <fullName evidence="5">3-keto-5-aminohexanoate cleavage protein</fullName>
    </submittedName>
</protein>
<evidence type="ECO:0000256" key="4">
    <source>
        <dbReference type="ARBA" id="ARBA00022833"/>
    </source>
</evidence>
<dbReference type="PANTHER" id="PTHR37418">
    <property type="entry name" value="3-KETO-5-AMINOHEXANOATE CLEAVAGE ENZYME-RELATED"/>
    <property type="match status" value="1"/>
</dbReference>
<name>A0A9D2D118_9FIRM</name>
<comment type="caution">
    <text evidence="5">The sequence shown here is derived from an EMBL/GenBank/DDBJ whole genome shotgun (WGS) entry which is preliminary data.</text>
</comment>
<keyword evidence="4" id="KW-0862">Zinc</keyword>
<keyword evidence="2" id="KW-0808">Transferase</keyword>
<evidence type="ECO:0000256" key="3">
    <source>
        <dbReference type="ARBA" id="ARBA00022723"/>
    </source>
</evidence>
<dbReference type="GO" id="GO:0046872">
    <property type="term" value="F:metal ion binding"/>
    <property type="evidence" value="ECO:0007669"/>
    <property type="project" value="UniProtKB-KW"/>
</dbReference>
<dbReference type="Proteomes" id="UP000824024">
    <property type="component" value="Unassembled WGS sequence"/>
</dbReference>
<dbReference type="InterPro" id="IPR008567">
    <property type="entry name" value="BKACE"/>
</dbReference>
<reference evidence="5" key="2">
    <citation type="submission" date="2021-04" db="EMBL/GenBank/DDBJ databases">
        <authorList>
            <person name="Gilroy R."/>
        </authorList>
    </citation>
    <scope>NUCLEOTIDE SEQUENCE</scope>
    <source>
        <strain evidence="5">CHK192-9172</strain>
    </source>
</reference>
<dbReference type="InterPro" id="IPR013785">
    <property type="entry name" value="Aldolase_TIM"/>
</dbReference>
<keyword evidence="3" id="KW-0479">Metal-binding</keyword>
<evidence type="ECO:0000313" key="6">
    <source>
        <dbReference type="Proteomes" id="UP000824024"/>
    </source>
</evidence>
<comment type="cofactor">
    <cofactor evidence="1">
        <name>Zn(2+)</name>
        <dbReference type="ChEBI" id="CHEBI:29105"/>
    </cofactor>
</comment>
<organism evidence="5 6">
    <name type="scientific">Candidatus Eubacterium avistercoris</name>
    <dbReference type="NCBI Taxonomy" id="2838567"/>
    <lineage>
        <taxon>Bacteria</taxon>
        <taxon>Bacillati</taxon>
        <taxon>Bacillota</taxon>
        <taxon>Clostridia</taxon>
        <taxon>Eubacteriales</taxon>
        <taxon>Eubacteriaceae</taxon>
        <taxon>Eubacterium</taxon>
    </lineage>
</organism>
<evidence type="ECO:0000256" key="2">
    <source>
        <dbReference type="ARBA" id="ARBA00022679"/>
    </source>
</evidence>
<accession>A0A9D2D118</accession>
<dbReference type="GO" id="GO:0043720">
    <property type="term" value="F:3-keto-5-aminohexanoate cleavage activity"/>
    <property type="evidence" value="ECO:0007669"/>
    <property type="project" value="InterPro"/>
</dbReference>
<evidence type="ECO:0000256" key="1">
    <source>
        <dbReference type="ARBA" id="ARBA00001947"/>
    </source>
</evidence>